<gene>
    <name evidence="8" type="ORF">GCM10007888_57840</name>
    <name evidence="7" type="ORF">MOX02_11790</name>
</gene>
<dbReference type="PRINTS" id="PR00039">
    <property type="entry name" value="HTHLYSR"/>
</dbReference>
<keyword evidence="3" id="KW-0238">DNA-binding</keyword>
<dbReference type="RefSeq" id="WP_147024868.1">
    <property type="nucleotide sequence ID" value="NZ_BJZU01000017.1"/>
</dbReference>
<protein>
    <submittedName>
        <fullName evidence="7">LysR family transcriptional regulator</fullName>
    </submittedName>
</protein>
<dbReference type="OrthoDB" id="8479357at2"/>
<reference evidence="8" key="4">
    <citation type="submission" date="2023-01" db="EMBL/GenBank/DDBJ databases">
        <title>Draft genome sequence of Methylobacterium oxalidis strain NBRC 107715.</title>
        <authorList>
            <person name="Sun Q."/>
            <person name="Mori K."/>
        </authorList>
    </citation>
    <scope>NUCLEOTIDE SEQUENCE</scope>
    <source>
        <strain evidence="8">NBRC 107715</strain>
    </source>
</reference>
<dbReference type="InterPro" id="IPR036390">
    <property type="entry name" value="WH_DNA-bd_sf"/>
</dbReference>
<evidence type="ECO:0000313" key="7">
    <source>
        <dbReference type="EMBL" id="GEP03141.1"/>
    </source>
</evidence>
<evidence type="ECO:0000259" key="6">
    <source>
        <dbReference type="PROSITE" id="PS50931"/>
    </source>
</evidence>
<dbReference type="EMBL" id="BSPK01000112">
    <property type="protein sequence ID" value="GLS67400.1"/>
    <property type="molecule type" value="Genomic_DNA"/>
</dbReference>
<reference evidence="10" key="2">
    <citation type="journal article" date="2019" name="Int. J. Syst. Evol. Microbiol.">
        <title>The Global Catalogue of Microorganisms (GCM) 10K type strain sequencing project: providing services to taxonomists for standard genome sequencing and annotation.</title>
        <authorList>
            <consortium name="The Broad Institute Genomics Platform"/>
            <consortium name="The Broad Institute Genome Sequencing Center for Infectious Disease"/>
            <person name="Wu L."/>
            <person name="Ma J."/>
        </authorList>
    </citation>
    <scope>NUCLEOTIDE SEQUENCE [LARGE SCALE GENOMIC DNA]</scope>
    <source>
        <strain evidence="10">NBRC 107715</strain>
    </source>
</reference>
<evidence type="ECO:0000256" key="4">
    <source>
        <dbReference type="ARBA" id="ARBA00023159"/>
    </source>
</evidence>
<dbReference type="AlphaFoldDB" id="A0A512IZK4"/>
<keyword evidence="10" id="KW-1185">Reference proteome</keyword>
<dbReference type="GO" id="GO:0003700">
    <property type="term" value="F:DNA-binding transcription factor activity"/>
    <property type="evidence" value="ECO:0007669"/>
    <property type="project" value="InterPro"/>
</dbReference>
<reference evidence="8" key="1">
    <citation type="journal article" date="2014" name="Int. J. Syst. Evol. Microbiol.">
        <title>Complete genome of a new Firmicutes species belonging to the dominant human colonic microbiota ('Ruminococcus bicirculans') reveals two chromosomes and a selective capacity to utilize plant glucans.</title>
        <authorList>
            <consortium name="NISC Comparative Sequencing Program"/>
            <person name="Wegmann U."/>
            <person name="Louis P."/>
            <person name="Goesmann A."/>
            <person name="Henrissat B."/>
            <person name="Duncan S.H."/>
            <person name="Flint H.J."/>
        </authorList>
    </citation>
    <scope>NUCLEOTIDE SEQUENCE</scope>
    <source>
        <strain evidence="8">NBRC 107715</strain>
    </source>
</reference>
<feature type="domain" description="HTH lysR-type" evidence="6">
    <location>
        <begin position="1"/>
        <end position="58"/>
    </location>
</feature>
<evidence type="ECO:0000313" key="9">
    <source>
        <dbReference type="Proteomes" id="UP000321960"/>
    </source>
</evidence>
<organism evidence="7 9">
    <name type="scientific">Methylobacterium oxalidis</name>
    <dbReference type="NCBI Taxonomy" id="944322"/>
    <lineage>
        <taxon>Bacteria</taxon>
        <taxon>Pseudomonadati</taxon>
        <taxon>Pseudomonadota</taxon>
        <taxon>Alphaproteobacteria</taxon>
        <taxon>Hyphomicrobiales</taxon>
        <taxon>Methylobacteriaceae</taxon>
        <taxon>Methylobacterium</taxon>
    </lineage>
</organism>
<dbReference type="GO" id="GO:2000142">
    <property type="term" value="P:regulation of DNA-templated transcription initiation"/>
    <property type="evidence" value="ECO:0007669"/>
    <property type="project" value="TreeGrafter"/>
</dbReference>
<dbReference type="Proteomes" id="UP001156856">
    <property type="component" value="Unassembled WGS sequence"/>
</dbReference>
<dbReference type="InterPro" id="IPR036388">
    <property type="entry name" value="WH-like_DNA-bd_sf"/>
</dbReference>
<keyword evidence="5" id="KW-0804">Transcription</keyword>
<dbReference type="PROSITE" id="PS50931">
    <property type="entry name" value="HTH_LYSR"/>
    <property type="match status" value="1"/>
</dbReference>
<dbReference type="InterPro" id="IPR000847">
    <property type="entry name" value="LysR_HTH_N"/>
</dbReference>
<evidence type="ECO:0000313" key="10">
    <source>
        <dbReference type="Proteomes" id="UP001156856"/>
    </source>
</evidence>
<dbReference type="Pfam" id="PF00126">
    <property type="entry name" value="HTH_1"/>
    <property type="match status" value="1"/>
</dbReference>
<comment type="similarity">
    <text evidence="1">Belongs to the LysR transcriptional regulatory family.</text>
</comment>
<evidence type="ECO:0000256" key="2">
    <source>
        <dbReference type="ARBA" id="ARBA00023015"/>
    </source>
</evidence>
<dbReference type="Pfam" id="PF03466">
    <property type="entry name" value="LysR_substrate"/>
    <property type="match status" value="1"/>
</dbReference>
<evidence type="ECO:0000256" key="3">
    <source>
        <dbReference type="ARBA" id="ARBA00023125"/>
    </source>
</evidence>
<dbReference type="PANTHER" id="PTHR30293">
    <property type="entry name" value="TRANSCRIPTIONAL REGULATORY PROTEIN NAC-RELATED"/>
    <property type="match status" value="1"/>
</dbReference>
<dbReference type="Proteomes" id="UP000321960">
    <property type="component" value="Unassembled WGS sequence"/>
</dbReference>
<dbReference type="EMBL" id="BJZU01000017">
    <property type="protein sequence ID" value="GEP03141.1"/>
    <property type="molecule type" value="Genomic_DNA"/>
</dbReference>
<dbReference type="InterPro" id="IPR005119">
    <property type="entry name" value="LysR_subst-bd"/>
</dbReference>
<dbReference type="CDD" id="cd08433">
    <property type="entry name" value="PBP2_Nac"/>
    <property type="match status" value="1"/>
</dbReference>
<reference evidence="7 9" key="3">
    <citation type="submission" date="2019-07" db="EMBL/GenBank/DDBJ databases">
        <title>Whole genome shotgun sequence of Methylobacterium oxalidis NBRC 107715.</title>
        <authorList>
            <person name="Hosoyama A."/>
            <person name="Uohara A."/>
            <person name="Ohji S."/>
            <person name="Ichikawa N."/>
        </authorList>
    </citation>
    <scope>NUCLEOTIDE SEQUENCE [LARGE SCALE GENOMIC DNA]</scope>
    <source>
        <strain evidence="7 9">NBRC 107715</strain>
    </source>
</reference>
<evidence type="ECO:0000256" key="1">
    <source>
        <dbReference type="ARBA" id="ARBA00009437"/>
    </source>
</evidence>
<evidence type="ECO:0000313" key="8">
    <source>
        <dbReference type="EMBL" id="GLS67400.1"/>
    </source>
</evidence>
<keyword evidence="2" id="KW-0805">Transcription regulation</keyword>
<proteinExistence type="inferred from homology"/>
<dbReference type="Gene3D" id="1.10.10.10">
    <property type="entry name" value="Winged helix-like DNA-binding domain superfamily/Winged helix DNA-binding domain"/>
    <property type="match status" value="1"/>
</dbReference>
<dbReference type="Gene3D" id="3.40.190.290">
    <property type="match status" value="1"/>
</dbReference>
<dbReference type="SUPFAM" id="SSF46785">
    <property type="entry name" value="Winged helix' DNA-binding domain"/>
    <property type="match status" value="1"/>
</dbReference>
<name>A0A512IZK4_9HYPH</name>
<accession>A0A512IZK4</accession>
<dbReference type="PANTHER" id="PTHR30293:SF0">
    <property type="entry name" value="NITROGEN ASSIMILATION REGULATORY PROTEIN NAC"/>
    <property type="match status" value="1"/>
</dbReference>
<comment type="caution">
    <text evidence="7">The sequence shown here is derived from an EMBL/GenBank/DDBJ whole genome shotgun (WGS) entry which is preliminary data.</text>
</comment>
<evidence type="ECO:0000256" key="5">
    <source>
        <dbReference type="ARBA" id="ARBA00023163"/>
    </source>
</evidence>
<dbReference type="SUPFAM" id="SSF53850">
    <property type="entry name" value="Periplasmic binding protein-like II"/>
    <property type="match status" value="1"/>
</dbReference>
<dbReference type="FunFam" id="1.10.10.10:FF:000001">
    <property type="entry name" value="LysR family transcriptional regulator"/>
    <property type="match status" value="1"/>
</dbReference>
<sequence>MDVSQLRTVVHVAELGSLSKAAGRLRIAQPALSRQVRMLEEELGLRLFERHGRGMVPTERGREVVAHASRVLAEIEALRANAAGPGSALAGHVAVGVPPTVADMVSVPLVAAFRAQHPAVLVQLVSAYTGYLLDWLYRGEVDVAVLYDPRASRALRTEPLMRESLFLIGPPDAGLSADRPVRFADLARMPLLLASPRHGLRNVLDQFAEEAGIVLDVGVETDSYTALKDLVRHGYGRTILPLAPIRADVAAGRLTAAPIVDPAPTRRLVLCYPSDRPVSRAAEFAGDRLRAIMADPARRRP</sequence>
<dbReference type="GO" id="GO:0003677">
    <property type="term" value="F:DNA binding"/>
    <property type="evidence" value="ECO:0007669"/>
    <property type="project" value="UniProtKB-KW"/>
</dbReference>
<keyword evidence="4" id="KW-0010">Activator</keyword>